<dbReference type="InterPro" id="IPR041140">
    <property type="entry name" value="DarA_N"/>
</dbReference>
<dbReference type="EMBL" id="FOEV01000018">
    <property type="protein sequence ID" value="SER35588.1"/>
    <property type="molecule type" value="Genomic_DNA"/>
</dbReference>
<dbReference type="AlphaFoldDB" id="A0A9X8MH11"/>
<dbReference type="Proteomes" id="UP000183210">
    <property type="component" value="Unassembled WGS sequence"/>
</dbReference>
<evidence type="ECO:0000256" key="1">
    <source>
        <dbReference type="SAM" id="Coils"/>
    </source>
</evidence>
<dbReference type="InterPro" id="IPR041595">
    <property type="entry name" value="Inorganic_Pase"/>
</dbReference>
<protein>
    <submittedName>
        <fullName evidence="5">Uncharacterized protein</fullName>
    </submittedName>
</protein>
<dbReference type="Gene3D" id="3.70.10.10">
    <property type="match status" value="1"/>
</dbReference>
<evidence type="ECO:0000313" key="6">
    <source>
        <dbReference type="Proteomes" id="UP000183210"/>
    </source>
</evidence>
<feature type="region of interest" description="Disordered" evidence="2">
    <location>
        <begin position="1074"/>
        <end position="1104"/>
    </location>
</feature>
<dbReference type="RefSeq" id="WP_074829549.1">
    <property type="nucleotide sequence ID" value="NZ_FOEV01000018.1"/>
</dbReference>
<feature type="domain" description="Inorganic pyrophosphatase" evidence="4">
    <location>
        <begin position="28"/>
        <end position="159"/>
    </location>
</feature>
<reference evidence="5 6" key="1">
    <citation type="submission" date="2016-10" db="EMBL/GenBank/DDBJ databases">
        <authorList>
            <person name="Varghese N."/>
            <person name="Submissions S."/>
        </authorList>
    </citation>
    <scope>NUCLEOTIDE SEQUENCE [LARGE SCALE GENOMIC DNA]</scope>
    <source>
        <strain evidence="5 6">LMG 21974</strain>
    </source>
</reference>
<evidence type="ECO:0000259" key="3">
    <source>
        <dbReference type="Pfam" id="PF18788"/>
    </source>
</evidence>
<feature type="compositionally biased region" description="Pro residues" evidence="2">
    <location>
        <begin position="1078"/>
        <end position="1088"/>
    </location>
</feature>
<feature type="coiled-coil region" evidence="1">
    <location>
        <begin position="376"/>
        <end position="403"/>
    </location>
</feature>
<evidence type="ECO:0000256" key="2">
    <source>
        <dbReference type="SAM" id="MobiDB-lite"/>
    </source>
</evidence>
<evidence type="ECO:0000313" key="5">
    <source>
        <dbReference type="EMBL" id="SER35588.1"/>
    </source>
</evidence>
<feature type="region of interest" description="Disordered" evidence="2">
    <location>
        <begin position="570"/>
        <end position="595"/>
    </location>
</feature>
<dbReference type="Pfam" id="PF18788">
    <property type="entry name" value="DarA_N"/>
    <property type="match status" value="1"/>
</dbReference>
<dbReference type="Pfam" id="PF18823">
    <property type="entry name" value="InPase"/>
    <property type="match status" value="1"/>
</dbReference>
<feature type="domain" description="Defence against restriction A N-terminal" evidence="3">
    <location>
        <begin position="231"/>
        <end position="352"/>
    </location>
</feature>
<proteinExistence type="predicted"/>
<organism evidence="5 6">
    <name type="scientific">Pseudomonas lutea</name>
    <dbReference type="NCBI Taxonomy" id="243924"/>
    <lineage>
        <taxon>Bacteria</taxon>
        <taxon>Pseudomonadati</taxon>
        <taxon>Pseudomonadota</taxon>
        <taxon>Gammaproteobacteria</taxon>
        <taxon>Pseudomonadales</taxon>
        <taxon>Pseudomonadaceae</taxon>
        <taxon>Pseudomonas</taxon>
    </lineage>
</organism>
<sequence length="1169" mass="127038">MNDTYSSIQSAANSGAFGINGTAQPSLAQTVAGTYKKGRVSLYGLDIAIETPQGQRRIGKTDGAPWSVICQAHYGYISGYVGADGDDVDCYVGPVPESNRVFVVNQNGKDGSFDEHKVMLAFADEESARTAYMNSYQRGWTGLGSIVNATVAQFCWWLKFGDTSKPFTSKALPYDSEDENMTNIIWDSAAEPVSTSLATLLYGLRREDTEGLLLDAVSVADILEDSEGVVALDALVVVSAKLQTKMEQIQRVMEGVGEKVKPVSLQITGPFRQKGTTNICAVFELSDGQTVAIFFHNPDSTPNKILPTDELVSWKWLLNKRDITILVAPENGRDLNPREVARRVMKLAEKNSDKFAKANTARAERLASIESNKTVIAQHEDTLRALDAEIEDLEAKVAAKRAIQPPQPGSEQGATEHPEPVADFDVAVFLANLAQKYGVSDSSRVPLESFVSELEQALPATLQNRDAIKQQMIDSHQASVARNPETIADIARRLIPQEYKTLFSDVTDFGAVAADGLGIRVRLSGNGKSFAGFVLEEKGQDSMGTVPRQGSDEEAIKVMVDKALEAIVTKRGSETEPQPEPEAETPPAVDESNPLNLTPEQLAQVDETVENYRVLNSLKAGSQVVTRDMLIARLGDEILKDRTKAMELLTGTLNSSREKAKTELAVAARELYREQVSDDAIVKTDVMMVGAVKTGALDLSGQPWANDFYRLFNIKPSQIGSIEAGNLNDDAAATLRRFKAGSFQPNGENPVDYQAAARAFLEGDLSKQPLPPAGAKGSRNVIEIEGITNLALTPIEKNVKEAKSPADRFKVAFDTAAKKDIRSYLNGVHVDEAGKLIVSTDGHRMMVISDVDLAGVPKKSEVAKQMGYTVVDEKGNWIEGRYPDWSRVMPTSVRSGELRRFTSKRVAAYARAALKALRYVTVLKFMGVRVEIGDRFAFINASYLLDMAVAFQKLGYASFKMTCVANSGRDGQIYAESDDGKVRQLVMGMRMQSDVPIIEPLRPDGVEGDKAKKTDERTHSDWQAAIISGLAEKLDITESDADAIVMANAFVMTQEWTKGTNAEGVIEILAKPAEPEPEPAPAPQPEPAAEPEDNTVNEQDDRTGEARAYLQSVIDGQVDFMDTALADRLEAIASEFGLGEGGDSELESLFEQAAMAYSDAVVAAAKAAL</sequence>
<evidence type="ECO:0000259" key="4">
    <source>
        <dbReference type="Pfam" id="PF18823"/>
    </source>
</evidence>
<dbReference type="GeneID" id="300268694"/>
<name>A0A9X8MH11_9PSED</name>
<keyword evidence="1" id="KW-0175">Coiled coil</keyword>
<comment type="caution">
    <text evidence="5">The sequence shown here is derived from an EMBL/GenBank/DDBJ whole genome shotgun (WGS) entry which is preliminary data.</text>
</comment>
<gene>
    <name evidence="5" type="ORF">SAMN05216409_11817</name>
</gene>
<accession>A0A9X8MH11</accession>